<evidence type="ECO:0000259" key="8">
    <source>
        <dbReference type="PROSITE" id="PS50066"/>
    </source>
</evidence>
<dbReference type="EMBL" id="BPVZ01000003">
    <property type="protein sequence ID" value="GKU89488.1"/>
    <property type="molecule type" value="Genomic_DNA"/>
</dbReference>
<evidence type="ECO:0000259" key="9">
    <source>
        <dbReference type="PROSITE" id="PS51297"/>
    </source>
</evidence>
<dbReference type="CDD" id="cd00265">
    <property type="entry name" value="MADS_MEF2_like"/>
    <property type="match status" value="1"/>
</dbReference>
<protein>
    <submittedName>
        <fullName evidence="10">Uncharacterized protein</fullName>
    </submittedName>
</protein>
<dbReference type="InterPro" id="IPR033896">
    <property type="entry name" value="MEF2-like_N"/>
</dbReference>
<keyword evidence="4" id="KW-0804">Transcription</keyword>
<evidence type="ECO:0000256" key="7">
    <source>
        <dbReference type="SAM" id="MobiDB-lite"/>
    </source>
</evidence>
<dbReference type="InterPro" id="IPR002100">
    <property type="entry name" value="TF_MADSbox"/>
</dbReference>
<keyword evidence="2" id="KW-0805">Transcription regulation</keyword>
<dbReference type="PROSITE" id="PS50066">
    <property type="entry name" value="MADS_BOX_2"/>
    <property type="match status" value="1"/>
</dbReference>
<dbReference type="GO" id="GO:0003700">
    <property type="term" value="F:DNA-binding transcription factor activity"/>
    <property type="evidence" value="ECO:0007669"/>
    <property type="project" value="InterPro"/>
</dbReference>
<evidence type="ECO:0000256" key="5">
    <source>
        <dbReference type="ARBA" id="ARBA00023242"/>
    </source>
</evidence>
<dbReference type="InterPro" id="IPR050142">
    <property type="entry name" value="MADS-box/MEF2_TF"/>
</dbReference>
<evidence type="ECO:0000256" key="2">
    <source>
        <dbReference type="ARBA" id="ARBA00023015"/>
    </source>
</evidence>
<name>A0AAV5HUQ8_9ROSI</name>
<dbReference type="PRINTS" id="PR00404">
    <property type="entry name" value="MADSDOMAIN"/>
</dbReference>
<reference evidence="10 11" key="1">
    <citation type="journal article" date="2021" name="Commun. Biol.">
        <title>The genome of Shorea leprosula (Dipterocarpaceae) highlights the ecological relevance of drought in aseasonal tropical rainforests.</title>
        <authorList>
            <person name="Ng K.K.S."/>
            <person name="Kobayashi M.J."/>
            <person name="Fawcett J.A."/>
            <person name="Hatakeyama M."/>
            <person name="Paape T."/>
            <person name="Ng C.H."/>
            <person name="Ang C.C."/>
            <person name="Tnah L.H."/>
            <person name="Lee C.T."/>
            <person name="Nishiyama T."/>
            <person name="Sese J."/>
            <person name="O'Brien M.J."/>
            <person name="Copetti D."/>
            <person name="Mohd Noor M.I."/>
            <person name="Ong R.C."/>
            <person name="Putra M."/>
            <person name="Sireger I.Z."/>
            <person name="Indrioko S."/>
            <person name="Kosugi Y."/>
            <person name="Izuno A."/>
            <person name="Isagi Y."/>
            <person name="Lee S.L."/>
            <person name="Shimizu K.K."/>
        </authorList>
    </citation>
    <scope>NUCLEOTIDE SEQUENCE [LARGE SCALE GENOMIC DNA]</scope>
    <source>
        <strain evidence="10">214</strain>
    </source>
</reference>
<dbReference type="GO" id="GO:0045944">
    <property type="term" value="P:positive regulation of transcription by RNA polymerase II"/>
    <property type="evidence" value="ECO:0007669"/>
    <property type="project" value="InterPro"/>
</dbReference>
<proteinExistence type="predicted"/>
<evidence type="ECO:0000256" key="6">
    <source>
        <dbReference type="SAM" id="Coils"/>
    </source>
</evidence>
<keyword evidence="6" id="KW-0175">Coiled coil</keyword>
<keyword evidence="5" id="KW-0539">Nucleus</keyword>
<evidence type="ECO:0000313" key="10">
    <source>
        <dbReference type="EMBL" id="GKU89488.1"/>
    </source>
</evidence>
<dbReference type="GO" id="GO:0046983">
    <property type="term" value="F:protein dimerization activity"/>
    <property type="evidence" value="ECO:0007669"/>
    <property type="project" value="InterPro"/>
</dbReference>
<feature type="domain" description="MADS-box" evidence="8">
    <location>
        <begin position="1"/>
        <end position="61"/>
    </location>
</feature>
<dbReference type="SMART" id="SM00432">
    <property type="entry name" value="MADS"/>
    <property type="match status" value="1"/>
</dbReference>
<feature type="domain" description="K-box" evidence="9">
    <location>
        <begin position="87"/>
        <end position="177"/>
    </location>
</feature>
<sequence>MGRGKVVLERIENKINRQATFSKRRNGLLKKGYELSVLCDAEVALIIFSSRGKLFEFGSTDVNKILERYRQHRYISQDKDIVQNETQQTIYEEMLRLKAKHESLQRSQRHFLGEDLGGLDVKELQKMEKQLDRTISQIRQRKMQLLSDRLEELQKKELELEEENRQLFSKLEEVQCFQPIQGTRDHSIIADNECMRGLHPLMNSLNNNQVHQESPLQTGYHQLLAQERATESRVGRSGPRTTAGWL</sequence>
<dbReference type="Pfam" id="PF00319">
    <property type="entry name" value="SRF-TF"/>
    <property type="match status" value="1"/>
</dbReference>
<dbReference type="PANTHER" id="PTHR48019">
    <property type="entry name" value="SERUM RESPONSE FACTOR HOMOLOG"/>
    <property type="match status" value="1"/>
</dbReference>
<dbReference type="GO" id="GO:0005634">
    <property type="term" value="C:nucleus"/>
    <property type="evidence" value="ECO:0007669"/>
    <property type="project" value="UniProtKB-SubCell"/>
</dbReference>
<dbReference type="Pfam" id="PF01486">
    <property type="entry name" value="K-box"/>
    <property type="match status" value="1"/>
</dbReference>
<dbReference type="FunFam" id="3.40.1810.10:FF:000003">
    <property type="entry name" value="MADS-box transcription factor MADS-MC"/>
    <property type="match status" value="1"/>
</dbReference>
<keyword evidence="11" id="KW-1185">Reference proteome</keyword>
<comment type="subcellular location">
    <subcellularLocation>
        <location evidence="1">Nucleus</location>
    </subcellularLocation>
</comment>
<dbReference type="Gene3D" id="3.40.1810.10">
    <property type="entry name" value="Transcription factor, MADS-box"/>
    <property type="match status" value="1"/>
</dbReference>
<evidence type="ECO:0000256" key="3">
    <source>
        <dbReference type="ARBA" id="ARBA00023125"/>
    </source>
</evidence>
<evidence type="ECO:0000256" key="4">
    <source>
        <dbReference type="ARBA" id="ARBA00023163"/>
    </source>
</evidence>
<dbReference type="GO" id="GO:0000977">
    <property type="term" value="F:RNA polymerase II transcription regulatory region sequence-specific DNA binding"/>
    <property type="evidence" value="ECO:0007669"/>
    <property type="project" value="InterPro"/>
</dbReference>
<feature type="region of interest" description="Disordered" evidence="7">
    <location>
        <begin position="226"/>
        <end position="246"/>
    </location>
</feature>
<organism evidence="10 11">
    <name type="scientific">Rubroshorea leprosula</name>
    <dbReference type="NCBI Taxonomy" id="152421"/>
    <lineage>
        <taxon>Eukaryota</taxon>
        <taxon>Viridiplantae</taxon>
        <taxon>Streptophyta</taxon>
        <taxon>Embryophyta</taxon>
        <taxon>Tracheophyta</taxon>
        <taxon>Spermatophyta</taxon>
        <taxon>Magnoliopsida</taxon>
        <taxon>eudicotyledons</taxon>
        <taxon>Gunneridae</taxon>
        <taxon>Pentapetalae</taxon>
        <taxon>rosids</taxon>
        <taxon>malvids</taxon>
        <taxon>Malvales</taxon>
        <taxon>Dipterocarpaceae</taxon>
        <taxon>Rubroshorea</taxon>
    </lineage>
</organism>
<dbReference type="InterPro" id="IPR002487">
    <property type="entry name" value="TF_Kbox"/>
</dbReference>
<dbReference type="SUPFAM" id="SSF55455">
    <property type="entry name" value="SRF-like"/>
    <property type="match status" value="1"/>
</dbReference>
<gene>
    <name evidence="10" type="ORF">SLEP1_g3621</name>
</gene>
<dbReference type="Proteomes" id="UP001054252">
    <property type="component" value="Unassembled WGS sequence"/>
</dbReference>
<evidence type="ECO:0000313" key="11">
    <source>
        <dbReference type="Proteomes" id="UP001054252"/>
    </source>
</evidence>
<comment type="caution">
    <text evidence="10">The sequence shown here is derived from an EMBL/GenBank/DDBJ whole genome shotgun (WGS) entry which is preliminary data.</text>
</comment>
<keyword evidence="3" id="KW-0238">DNA-binding</keyword>
<feature type="coiled-coil region" evidence="6">
    <location>
        <begin position="121"/>
        <end position="173"/>
    </location>
</feature>
<accession>A0AAV5HUQ8</accession>
<evidence type="ECO:0000256" key="1">
    <source>
        <dbReference type="ARBA" id="ARBA00004123"/>
    </source>
</evidence>
<dbReference type="AlphaFoldDB" id="A0AAV5HUQ8"/>
<dbReference type="InterPro" id="IPR036879">
    <property type="entry name" value="TF_MADSbox_sf"/>
</dbReference>
<dbReference type="PROSITE" id="PS51297">
    <property type="entry name" value="K_BOX"/>
    <property type="match status" value="1"/>
</dbReference>